<name>G8PCS3_PEDCP</name>
<dbReference type="eggNOG" id="COG4469">
    <property type="taxonomic scope" value="Bacteria"/>
</dbReference>
<accession>G8PCS3</accession>
<evidence type="ECO:0000313" key="3">
    <source>
        <dbReference type="Proteomes" id="UP000005444"/>
    </source>
</evidence>
<proteinExistence type="predicted"/>
<dbReference type="Pfam" id="PF06054">
    <property type="entry name" value="CoiA_nuc"/>
    <property type="match status" value="1"/>
</dbReference>
<keyword evidence="3" id="KW-1185">Reference proteome</keyword>
<feature type="domain" description="Competence protein CoiA nuclease-like" evidence="1">
    <location>
        <begin position="2"/>
        <end position="100"/>
    </location>
</feature>
<evidence type="ECO:0000259" key="1">
    <source>
        <dbReference type="Pfam" id="PF06054"/>
    </source>
</evidence>
<dbReference type="HOGENOM" id="CLU_1382979_0_0_9"/>
<dbReference type="Proteomes" id="UP000005444">
    <property type="component" value="Chromosome"/>
</dbReference>
<dbReference type="KEGG" id="pce:PECL_784"/>
<dbReference type="AlphaFoldDB" id="G8PCS3"/>
<organism evidence="2 3">
    <name type="scientific">Pediococcus claussenii (strain ATCC BAA-344 / DSM 14800 / JCM 18046 / KCTC 3811 / LMG 21948 / P06)</name>
    <dbReference type="NCBI Taxonomy" id="701521"/>
    <lineage>
        <taxon>Bacteria</taxon>
        <taxon>Bacillati</taxon>
        <taxon>Bacillota</taxon>
        <taxon>Bacilli</taxon>
        <taxon>Lactobacillales</taxon>
        <taxon>Lactobacillaceae</taxon>
        <taxon>Pediococcus</taxon>
    </lineage>
</organism>
<reference evidence="2 3" key="1">
    <citation type="journal article" date="2012" name="J. Bacteriol.">
        <title>Complete Genome Sequence of the Beer Spoilage Organism Pediococcus claussenii ATCC BAA-344T.</title>
        <authorList>
            <person name="Pittet V."/>
            <person name="Abegunde T."/>
            <person name="Marfleet T."/>
            <person name="Haakensen M."/>
            <person name="Morrow K."/>
            <person name="Jayaprakash T."/>
            <person name="Schroeder K."/>
            <person name="Trost B."/>
            <person name="Byrns S."/>
            <person name="Bergsveinson J."/>
            <person name="Kusalik A."/>
            <person name="Ziola B."/>
        </authorList>
    </citation>
    <scope>NUCLEOTIDE SEQUENCE [LARGE SCALE GENOMIC DNA]</scope>
    <source>
        <strain evidence="2 3">ATCC BAA-344</strain>
    </source>
</reference>
<gene>
    <name evidence="2" type="ordered locus">PECL_784</name>
</gene>
<protein>
    <submittedName>
        <fullName evidence="2">Competence CoiA-like family protein</fullName>
    </submittedName>
</protein>
<dbReference type="PATRIC" id="fig|701521.8.peg.736"/>
<dbReference type="InterPro" id="IPR010330">
    <property type="entry name" value="CoiA_nuc"/>
</dbReference>
<dbReference type="EMBL" id="CP003137">
    <property type="protein sequence ID" value="AEV95058.1"/>
    <property type="molecule type" value="Genomic_DNA"/>
</dbReference>
<dbReference type="STRING" id="701521.PECL_784"/>
<sequence>MFKREGMEAFAEYVQKDIGRRIDVFVKDNLIRLAVEIQCSPITLEEIIRRKEDYKSIGIRSWWIAGPNHLAPRSLKSTAMKFGKTTQFGRSFFGVDKYGKYWLYSNFRVTTMGRNIYRRSQVELDWNNIVEWQQIERENAKFFQTSNLIDDVNWIKNVCLESTGILSLLVFKRSCMKVIKRLKEARGSHIFREKYQQ</sequence>
<evidence type="ECO:0000313" key="2">
    <source>
        <dbReference type="EMBL" id="AEV95058.1"/>
    </source>
</evidence>